<evidence type="ECO:0000313" key="4">
    <source>
        <dbReference type="EMBL" id="AEQ39094.1"/>
    </source>
</evidence>
<dbReference type="Proteomes" id="UP000242757">
    <property type="component" value="Unassembled WGS sequence"/>
</dbReference>
<dbReference type="GO" id="GO:0005737">
    <property type="term" value="C:cytoplasm"/>
    <property type="evidence" value="ECO:0007669"/>
    <property type="project" value="TreeGrafter"/>
</dbReference>
<name>G5CZE2_9GAMM</name>
<feature type="active site" evidence="3">
    <location>
        <position position="51"/>
    </location>
</feature>
<sequence length="303" mass="32458">MNANHQKVDVKVVNGFVAEGHGGNPAGVVLNADRYSAQQMQAIAKGVGLSETAFVSTSQTEGFKLDFFTPNRRIAHCGHATIAAFSYLAAQGVLGEGETSKETVDGPRKVVIKEGAAYMEQLAPRYAFSSDWSEQGVAQKDVLEALNLSADKLAQGLPIAVVNTGNRFVIVAVNGAQTLAHLAPDFAKITAISDKLDVIGFYVFTTETRQHTADATTRMFAPRFAIEEESATGMAAGPLACYLHDVVNMNKQVFEIRQGEYMLPASPSVIHVELSLNAGKITSLMAGGHGKLMEERTVSLVRD</sequence>
<dbReference type="Pfam" id="PF02567">
    <property type="entry name" value="PhzC-PhzF"/>
    <property type="match status" value="1"/>
</dbReference>
<evidence type="ECO:0000256" key="3">
    <source>
        <dbReference type="PIRSR" id="PIRSR016184-1"/>
    </source>
</evidence>
<dbReference type="PANTHER" id="PTHR13774:SF39">
    <property type="entry name" value="BIOSYNTHESIS PROTEIN, PUTATIVE-RELATED"/>
    <property type="match status" value="1"/>
</dbReference>
<dbReference type="InterPro" id="IPR003719">
    <property type="entry name" value="Phenazine_PhzF-like"/>
</dbReference>
<dbReference type="NCBIfam" id="TIGR00654">
    <property type="entry name" value="PhzF_family"/>
    <property type="match status" value="1"/>
</dbReference>
<dbReference type="GO" id="GO:0016853">
    <property type="term" value="F:isomerase activity"/>
    <property type="evidence" value="ECO:0007669"/>
    <property type="project" value="UniProtKB-KW"/>
</dbReference>
<evidence type="ECO:0000256" key="2">
    <source>
        <dbReference type="ARBA" id="ARBA00023235"/>
    </source>
</evidence>
<keyword evidence="2" id="KW-0413">Isomerase</keyword>
<dbReference type="PANTHER" id="PTHR13774">
    <property type="entry name" value="PHENAZINE BIOSYNTHESIS PROTEIN"/>
    <property type="match status" value="1"/>
</dbReference>
<proteinExistence type="inferred from homology"/>
<reference evidence="5 6" key="2">
    <citation type="submission" date="2017-08" db="EMBL/GenBank/DDBJ databases">
        <title>A Genome Sequence of Oceanimonas doudoroffii ATCC 27123T.</title>
        <authorList>
            <person name="Brennan M.A."/>
            <person name="Maclea K.S."/>
            <person name="Mcclelland W.D."/>
            <person name="Trachtenberg A.M."/>
        </authorList>
    </citation>
    <scope>NUCLEOTIDE SEQUENCE [LARGE SCALE GENOMIC DNA]</scope>
    <source>
        <strain evidence="5 6">ATCC 27123</strain>
    </source>
</reference>
<reference evidence="4" key="1">
    <citation type="submission" date="2011-07" db="EMBL/GenBank/DDBJ databases">
        <title>Multiple DMSP Lyases in the gamma-Proteobacterium Oceanimonas doudoroffii.</title>
        <authorList>
            <person name="Curson A.R.J."/>
            <person name="Fowler E.K."/>
            <person name="Dickens S."/>
            <person name="Johnston A.W.B."/>
            <person name="Todd J.D."/>
        </authorList>
    </citation>
    <scope>NUCLEOTIDE SEQUENCE</scope>
    <source>
        <strain evidence="4">DSM 7028</strain>
    </source>
</reference>
<dbReference type="PIRSF" id="PIRSF016184">
    <property type="entry name" value="PhzC_PhzF"/>
    <property type="match status" value="1"/>
</dbReference>
<dbReference type="EMBL" id="NBIM01000001">
    <property type="protein sequence ID" value="OXY82187.1"/>
    <property type="molecule type" value="Genomic_DNA"/>
</dbReference>
<comment type="similarity">
    <text evidence="1">Belongs to the PhzF family.</text>
</comment>
<evidence type="ECO:0000313" key="6">
    <source>
        <dbReference type="Proteomes" id="UP000242757"/>
    </source>
</evidence>
<dbReference type="Gene3D" id="3.10.310.10">
    <property type="entry name" value="Diaminopimelate Epimerase, Chain A, domain 1"/>
    <property type="match status" value="2"/>
</dbReference>
<dbReference type="SUPFAM" id="SSF54506">
    <property type="entry name" value="Diaminopimelate epimerase-like"/>
    <property type="match status" value="1"/>
</dbReference>
<evidence type="ECO:0000313" key="5">
    <source>
        <dbReference type="EMBL" id="OXY82187.1"/>
    </source>
</evidence>
<evidence type="ECO:0000256" key="1">
    <source>
        <dbReference type="ARBA" id="ARBA00008270"/>
    </source>
</evidence>
<dbReference type="OrthoDB" id="9788221at2"/>
<dbReference type="AlphaFoldDB" id="G5CZE2"/>
<dbReference type="RefSeq" id="WP_094198966.1">
    <property type="nucleotide sequence ID" value="NZ_NBIM01000001.1"/>
</dbReference>
<dbReference type="EMBL" id="JN541238">
    <property type="protein sequence ID" value="AEQ39094.1"/>
    <property type="molecule type" value="Genomic_DNA"/>
</dbReference>
<keyword evidence="6" id="KW-1185">Reference proteome</keyword>
<gene>
    <name evidence="5" type="ORF">B6S08_01205</name>
</gene>
<accession>G5CZE2</accession>
<organism evidence="4">
    <name type="scientific">Oceanimonas doudoroffii</name>
    <dbReference type="NCBI Taxonomy" id="84158"/>
    <lineage>
        <taxon>Bacteria</taxon>
        <taxon>Pseudomonadati</taxon>
        <taxon>Pseudomonadota</taxon>
        <taxon>Gammaproteobacteria</taxon>
        <taxon>Aeromonadales</taxon>
        <taxon>Aeromonadaceae</taxon>
        <taxon>Oceanimonas</taxon>
    </lineage>
</organism>
<protein>
    <submittedName>
        <fullName evidence="4">Phenazine biosynthesis PhzC/PhzF protein</fullName>
    </submittedName>
    <submittedName>
        <fullName evidence="5">Phenazine biosynthesis protein</fullName>
    </submittedName>
</protein>